<feature type="transmembrane region" description="Helical" evidence="6">
    <location>
        <begin position="40"/>
        <end position="59"/>
    </location>
</feature>
<proteinExistence type="predicted"/>
<feature type="transmembrane region" description="Helical" evidence="6">
    <location>
        <begin position="331"/>
        <end position="354"/>
    </location>
</feature>
<feature type="transmembrane region" description="Helical" evidence="6">
    <location>
        <begin position="71"/>
        <end position="90"/>
    </location>
</feature>
<dbReference type="Gene3D" id="1.20.1250.20">
    <property type="entry name" value="MFS general substrate transporter like domains"/>
    <property type="match status" value="1"/>
</dbReference>
<dbReference type="PANTHER" id="PTHR43124:SF10">
    <property type="entry name" value="PURINE EFFLUX PUMP PBUE"/>
    <property type="match status" value="1"/>
</dbReference>
<dbReference type="InterPro" id="IPR011701">
    <property type="entry name" value="MFS"/>
</dbReference>
<name>A0A1H2H1J7_9GAMM</name>
<keyword evidence="3 6" id="KW-0812">Transmembrane</keyword>
<accession>A0A1H2H1J7</accession>
<dbReference type="Proteomes" id="UP000243924">
    <property type="component" value="Chromosome I"/>
</dbReference>
<sequence length="392" mass="40870">MFSRSLLALTTATCAVGTQTFVFAGLLIELAADLDVSVAVAGYLAVAYAITYAFTAPLIALKTGRLERRRLLWMAMLALAAINLLAALASSFSGLIILRIVAGLTATLIMPVVPAVIGSLLPVEKRGPALALVTGGMVVAFLFGMPLGSLVGAAFDWRATFLLAAGICLFSAIAIRMTLPPIRSEDGVGWHLLMQGWKPEIRRLLLMTATAFCATFCVIPFIAPVMELIVGNTRQVALIQMLVGVGALLGILVAGKLGSPSHPRQVLIAIFAVLALTQVLYTLAMLVLPQQGAISWVLLGSAVLLSSAALFALTPLIQAQLLEAAPHARQVAIALNGSMMFLGQGSGAALGAWITQSLSLSFIALAGLTVAALGGFSAWHLHDRAPSAQPQA</sequence>
<dbReference type="PANTHER" id="PTHR43124">
    <property type="entry name" value="PURINE EFFLUX PUMP PBUE"/>
    <property type="match status" value="1"/>
</dbReference>
<dbReference type="GO" id="GO:0022857">
    <property type="term" value="F:transmembrane transporter activity"/>
    <property type="evidence" value="ECO:0007669"/>
    <property type="project" value="InterPro"/>
</dbReference>
<organism evidence="8 9">
    <name type="scientific">Halopseudomonas salegens</name>
    <dbReference type="NCBI Taxonomy" id="1434072"/>
    <lineage>
        <taxon>Bacteria</taxon>
        <taxon>Pseudomonadati</taxon>
        <taxon>Pseudomonadota</taxon>
        <taxon>Gammaproteobacteria</taxon>
        <taxon>Pseudomonadales</taxon>
        <taxon>Pseudomonadaceae</taxon>
        <taxon>Halopseudomonas</taxon>
    </lineage>
</organism>
<dbReference type="InterPro" id="IPR036259">
    <property type="entry name" value="MFS_trans_sf"/>
</dbReference>
<gene>
    <name evidence="8" type="ORF">SAMN05216210_2699</name>
</gene>
<evidence type="ECO:0000256" key="3">
    <source>
        <dbReference type="ARBA" id="ARBA00022692"/>
    </source>
</evidence>
<dbReference type="EMBL" id="LT629787">
    <property type="protein sequence ID" value="SDU25579.1"/>
    <property type="molecule type" value="Genomic_DNA"/>
</dbReference>
<feature type="transmembrane region" description="Helical" evidence="6">
    <location>
        <begin position="294"/>
        <end position="319"/>
    </location>
</feature>
<dbReference type="AlphaFoldDB" id="A0A1H2H1J7"/>
<feature type="transmembrane region" description="Helical" evidence="6">
    <location>
        <begin position="204"/>
        <end position="223"/>
    </location>
</feature>
<dbReference type="InterPro" id="IPR050189">
    <property type="entry name" value="MFS_Efflux_Transporters"/>
</dbReference>
<feature type="transmembrane region" description="Helical" evidence="6">
    <location>
        <begin position="129"/>
        <end position="151"/>
    </location>
</feature>
<feature type="transmembrane region" description="Helical" evidence="6">
    <location>
        <begin position="360"/>
        <end position="381"/>
    </location>
</feature>
<comment type="subcellular location">
    <subcellularLocation>
        <location evidence="1">Cell membrane</location>
        <topology evidence="1">Multi-pass membrane protein</topology>
    </subcellularLocation>
</comment>
<evidence type="ECO:0000256" key="4">
    <source>
        <dbReference type="ARBA" id="ARBA00022989"/>
    </source>
</evidence>
<evidence type="ECO:0000256" key="1">
    <source>
        <dbReference type="ARBA" id="ARBA00004651"/>
    </source>
</evidence>
<dbReference type="CDD" id="cd17324">
    <property type="entry name" value="MFS_NepI_like"/>
    <property type="match status" value="1"/>
</dbReference>
<dbReference type="OrthoDB" id="9788453at2"/>
<protein>
    <submittedName>
        <fullName evidence="8">MFS transporter, DHA1 family, inner membrane transport protein</fullName>
    </submittedName>
</protein>
<evidence type="ECO:0000313" key="9">
    <source>
        <dbReference type="Proteomes" id="UP000243924"/>
    </source>
</evidence>
<feature type="transmembrane region" description="Helical" evidence="6">
    <location>
        <begin position="235"/>
        <end position="254"/>
    </location>
</feature>
<evidence type="ECO:0000259" key="7">
    <source>
        <dbReference type="PROSITE" id="PS50850"/>
    </source>
</evidence>
<feature type="domain" description="Major facilitator superfamily (MFS) profile" evidence="7">
    <location>
        <begin position="5"/>
        <end position="384"/>
    </location>
</feature>
<keyword evidence="4 6" id="KW-1133">Transmembrane helix</keyword>
<keyword evidence="2" id="KW-1003">Cell membrane</keyword>
<reference evidence="9" key="1">
    <citation type="submission" date="2016-10" db="EMBL/GenBank/DDBJ databases">
        <authorList>
            <person name="Varghese N."/>
            <person name="Submissions S."/>
        </authorList>
    </citation>
    <scope>NUCLEOTIDE SEQUENCE [LARGE SCALE GENOMIC DNA]</scope>
    <source>
        <strain evidence="9">CECT 8338</strain>
    </source>
</reference>
<evidence type="ECO:0000313" key="8">
    <source>
        <dbReference type="EMBL" id="SDU25579.1"/>
    </source>
</evidence>
<dbReference type="GO" id="GO:0005886">
    <property type="term" value="C:plasma membrane"/>
    <property type="evidence" value="ECO:0007669"/>
    <property type="project" value="UniProtKB-SubCell"/>
</dbReference>
<evidence type="ECO:0000256" key="6">
    <source>
        <dbReference type="SAM" id="Phobius"/>
    </source>
</evidence>
<dbReference type="Pfam" id="PF07690">
    <property type="entry name" value="MFS_1"/>
    <property type="match status" value="2"/>
</dbReference>
<evidence type="ECO:0000256" key="2">
    <source>
        <dbReference type="ARBA" id="ARBA00022475"/>
    </source>
</evidence>
<keyword evidence="5 6" id="KW-0472">Membrane</keyword>
<feature type="transmembrane region" description="Helical" evidence="6">
    <location>
        <begin position="266"/>
        <end position="288"/>
    </location>
</feature>
<feature type="transmembrane region" description="Helical" evidence="6">
    <location>
        <begin position="96"/>
        <end position="117"/>
    </location>
</feature>
<keyword evidence="9" id="KW-1185">Reference proteome</keyword>
<dbReference type="RefSeq" id="WP_092387715.1">
    <property type="nucleotide sequence ID" value="NZ_LT629787.1"/>
</dbReference>
<dbReference type="InterPro" id="IPR020846">
    <property type="entry name" value="MFS_dom"/>
</dbReference>
<dbReference type="SUPFAM" id="SSF103473">
    <property type="entry name" value="MFS general substrate transporter"/>
    <property type="match status" value="1"/>
</dbReference>
<evidence type="ECO:0000256" key="5">
    <source>
        <dbReference type="ARBA" id="ARBA00023136"/>
    </source>
</evidence>
<dbReference type="STRING" id="1434072.SAMN05216210_2699"/>
<feature type="transmembrane region" description="Helical" evidence="6">
    <location>
        <begin position="157"/>
        <end position="175"/>
    </location>
</feature>
<dbReference type="PROSITE" id="PS50850">
    <property type="entry name" value="MFS"/>
    <property type="match status" value="1"/>
</dbReference>